<comment type="caution">
    <text evidence="1">The sequence shown here is derived from an EMBL/GenBank/DDBJ whole genome shotgun (WGS) entry which is preliminary data.</text>
</comment>
<reference evidence="1 2" key="1">
    <citation type="submission" date="2024-06" db="EMBL/GenBank/DDBJ databases">
        <authorList>
            <person name="Li F."/>
        </authorList>
    </citation>
    <scope>NUCLEOTIDE SEQUENCE [LARGE SCALE GENOMIC DNA]</scope>
    <source>
        <strain evidence="1 2">GXAS 311</strain>
    </source>
</reference>
<dbReference type="InterPro" id="IPR054209">
    <property type="entry name" value="DUF6916"/>
</dbReference>
<gene>
    <name evidence="1" type="ORF">ABVT43_07530</name>
</gene>
<sequence length="98" mass="11133">MDSYNYNNLKSLIGQVINVIDNANHQATLVITDVIRSQINGDEWDAFSVIYQGSSDFHIPQGTYTLVHPEFGEKQLFLTPNSENEYETVITRKKQAVV</sequence>
<keyword evidence="2" id="KW-1185">Reference proteome</keyword>
<protein>
    <submittedName>
        <fullName evidence="1">Uncharacterized protein</fullName>
    </submittedName>
</protein>
<dbReference type="EMBL" id="JBEVCJ010000006">
    <property type="protein sequence ID" value="MET1254969.1"/>
    <property type="molecule type" value="Genomic_DNA"/>
</dbReference>
<proteinExistence type="predicted"/>
<accession>A0ABV2BSQ3</accession>
<evidence type="ECO:0000313" key="2">
    <source>
        <dbReference type="Proteomes" id="UP001548189"/>
    </source>
</evidence>
<dbReference type="Pfam" id="PF21880">
    <property type="entry name" value="DUF6916"/>
    <property type="match status" value="1"/>
</dbReference>
<organism evidence="1 2">
    <name type="scientific">Aliikangiella maris</name>
    <dbReference type="NCBI Taxonomy" id="3162458"/>
    <lineage>
        <taxon>Bacteria</taxon>
        <taxon>Pseudomonadati</taxon>
        <taxon>Pseudomonadota</taxon>
        <taxon>Gammaproteobacteria</taxon>
        <taxon>Oceanospirillales</taxon>
        <taxon>Pleioneaceae</taxon>
        <taxon>Aliikangiella</taxon>
    </lineage>
</organism>
<evidence type="ECO:0000313" key="1">
    <source>
        <dbReference type="EMBL" id="MET1254969.1"/>
    </source>
</evidence>
<name>A0ABV2BSQ3_9GAMM</name>
<dbReference type="Proteomes" id="UP001548189">
    <property type="component" value="Unassembled WGS sequence"/>
</dbReference>